<comment type="similarity">
    <text evidence="1 2">Belongs to the pirin family.</text>
</comment>
<dbReference type="InterPro" id="IPR014710">
    <property type="entry name" value="RmlC-like_jellyroll"/>
</dbReference>
<dbReference type="OrthoDB" id="321327at2"/>
<dbReference type="PANTHER" id="PTHR13903:SF8">
    <property type="entry name" value="PIRIN"/>
    <property type="match status" value="1"/>
</dbReference>
<dbReference type="Proteomes" id="UP000279029">
    <property type="component" value="Chromosome"/>
</dbReference>
<feature type="domain" description="Pirin N-terminal" evidence="4">
    <location>
        <begin position="60"/>
        <end position="138"/>
    </location>
</feature>
<evidence type="ECO:0000256" key="3">
    <source>
        <dbReference type="SAM" id="MobiDB-lite"/>
    </source>
</evidence>
<dbReference type="RefSeq" id="WP_125137792.1">
    <property type="nucleotide sequence ID" value="NZ_LR130778.1"/>
</dbReference>
<dbReference type="Gene3D" id="2.60.120.10">
    <property type="entry name" value="Jelly Rolls"/>
    <property type="match status" value="2"/>
</dbReference>
<evidence type="ECO:0000259" key="5">
    <source>
        <dbReference type="Pfam" id="PF05726"/>
    </source>
</evidence>
<dbReference type="Pfam" id="PF02678">
    <property type="entry name" value="Pirin"/>
    <property type="match status" value="1"/>
</dbReference>
<feature type="region of interest" description="Disordered" evidence="3">
    <location>
        <begin position="315"/>
        <end position="337"/>
    </location>
</feature>
<dbReference type="InterPro" id="IPR012093">
    <property type="entry name" value="Pirin"/>
</dbReference>
<evidence type="ECO:0000313" key="7">
    <source>
        <dbReference type="Proteomes" id="UP000279029"/>
    </source>
</evidence>
<dbReference type="InterPro" id="IPR011051">
    <property type="entry name" value="RmlC_Cupin_sf"/>
</dbReference>
<evidence type="ECO:0000256" key="2">
    <source>
        <dbReference type="RuleBase" id="RU003457"/>
    </source>
</evidence>
<feature type="domain" description="Pirin C-terminal" evidence="5">
    <location>
        <begin position="206"/>
        <end position="305"/>
    </location>
</feature>
<proteinExistence type="inferred from homology"/>
<evidence type="ECO:0000256" key="1">
    <source>
        <dbReference type="ARBA" id="ARBA00008416"/>
    </source>
</evidence>
<dbReference type="InterPro" id="IPR008778">
    <property type="entry name" value="Pirin_C_dom"/>
</dbReference>
<dbReference type="Pfam" id="PF05726">
    <property type="entry name" value="Pirin_C"/>
    <property type="match status" value="1"/>
</dbReference>
<sequence>MNPIMNKQPLGFQWPTQDPFLFCVHHLDLYPKGNSHQGPEASLEGRRLGQDFDLENDWKMYHGHQVPGFPEHPHRGFETVTIVLEGFVDHHDSSGASGRYGGGDVQWMTAGSGMQHAEMFPLVHDQQDNTLHLFQIWLNLPRKDKFVDPHYKMLWHEEIPKATYGEGSLMSEVTIIAGEYDGHRALEPAPDSWAQDPDHHVDILLIKLAPDSVLSFPRKSETMIRNLYYYKGEGIKVNDEPTQVGQCLQIENVDISIKNSDVESYLLLLQGEPIGEPVVQYGPFVMNSEKEIQDAYMDYQKTRFGGWPWDRSDPVNDRQVGRRASYADGTVETPLDK</sequence>
<keyword evidence="7" id="KW-1185">Reference proteome</keyword>
<evidence type="ECO:0000259" key="4">
    <source>
        <dbReference type="Pfam" id="PF02678"/>
    </source>
</evidence>
<accession>A0A3P7S1G9</accession>
<reference evidence="6 7" key="1">
    <citation type="submission" date="2018-09" db="EMBL/GenBank/DDBJ databases">
        <authorList>
            <person name="Postec A."/>
        </authorList>
    </citation>
    <scope>NUCLEOTIDE SEQUENCE [LARGE SCALE GENOMIC DNA]</scope>
    <source>
        <strain evidence="6">70B-A</strain>
    </source>
</reference>
<dbReference type="PANTHER" id="PTHR13903">
    <property type="entry name" value="PIRIN-RELATED"/>
    <property type="match status" value="1"/>
</dbReference>
<dbReference type="KEGG" id="cbar:PATL70BA_2792"/>
<dbReference type="EMBL" id="LR130778">
    <property type="protein sequence ID" value="VDN48696.1"/>
    <property type="molecule type" value="Genomic_DNA"/>
</dbReference>
<evidence type="ECO:0000313" key="6">
    <source>
        <dbReference type="EMBL" id="VDN48696.1"/>
    </source>
</evidence>
<protein>
    <submittedName>
        <fullName evidence="6">Pirin</fullName>
    </submittedName>
</protein>
<dbReference type="AlphaFoldDB" id="A0A3P7S1G9"/>
<organism evidence="6 7">
    <name type="scientific">Petrocella atlantisensis</name>
    <dbReference type="NCBI Taxonomy" id="2173034"/>
    <lineage>
        <taxon>Bacteria</taxon>
        <taxon>Bacillati</taxon>
        <taxon>Bacillota</taxon>
        <taxon>Clostridia</taxon>
        <taxon>Lachnospirales</taxon>
        <taxon>Vallitaleaceae</taxon>
        <taxon>Petrocella</taxon>
    </lineage>
</organism>
<dbReference type="InterPro" id="IPR003829">
    <property type="entry name" value="Pirin_N_dom"/>
</dbReference>
<gene>
    <name evidence="6" type="ORF">PATL70BA_2792</name>
</gene>
<dbReference type="CDD" id="cd02909">
    <property type="entry name" value="cupin_pirin_N"/>
    <property type="match status" value="1"/>
</dbReference>
<name>A0A3P7S1G9_9FIRM</name>
<dbReference type="SUPFAM" id="SSF51182">
    <property type="entry name" value="RmlC-like cupins"/>
    <property type="match status" value="1"/>
</dbReference>